<dbReference type="EMBL" id="JAZBJZ010000013">
    <property type="protein sequence ID" value="MEE3716140.1"/>
    <property type="molecule type" value="Genomic_DNA"/>
</dbReference>
<comment type="caution">
    <text evidence="1">The sequence shown here is derived from an EMBL/GenBank/DDBJ whole genome shotgun (WGS) entry which is preliminary data.</text>
</comment>
<keyword evidence="2" id="KW-1185">Reference proteome</keyword>
<accession>A0AAW9PXZ5</accession>
<evidence type="ECO:0000313" key="2">
    <source>
        <dbReference type="Proteomes" id="UP001333818"/>
    </source>
</evidence>
<organism evidence="1 2">
    <name type="scientific">Tumidithrix elongata BACA0141</name>
    <dbReference type="NCBI Taxonomy" id="2716417"/>
    <lineage>
        <taxon>Bacteria</taxon>
        <taxon>Bacillati</taxon>
        <taxon>Cyanobacteriota</taxon>
        <taxon>Cyanophyceae</taxon>
        <taxon>Pseudanabaenales</taxon>
        <taxon>Pseudanabaenaceae</taxon>
        <taxon>Tumidithrix</taxon>
        <taxon>Tumidithrix elongata</taxon>
    </lineage>
</organism>
<protein>
    <submittedName>
        <fullName evidence="1">Uncharacterized protein</fullName>
    </submittedName>
</protein>
<gene>
    <name evidence="1" type="ORF">V2H45_05205</name>
</gene>
<sequence>MLTKSCSLKEVVETLESVSFTSSETDLENQEELSSLSAALEKLLDFAQAHHLVALEQFALNELRGYTDSQQGSSAAYPSYRVVSLDYFDTGGQAMPSLSAQYGSYPLLNGLHKLELHLKNGLALNLPSPVLNFLSQAANREVRGGHVAPSRLQALLESIRHEAIGKLKRVDSSLL</sequence>
<dbReference type="RefSeq" id="WP_330482566.1">
    <property type="nucleotide sequence ID" value="NZ_JAZBJZ010000013.1"/>
</dbReference>
<reference evidence="1" key="1">
    <citation type="submission" date="2024-01" db="EMBL/GenBank/DDBJ databases">
        <title>Bank of Algae and Cyanobacteria of the Azores (BACA) strain genomes.</title>
        <authorList>
            <person name="Luz R."/>
            <person name="Cordeiro R."/>
            <person name="Fonseca A."/>
            <person name="Goncalves V."/>
        </authorList>
    </citation>
    <scope>NUCLEOTIDE SEQUENCE</scope>
    <source>
        <strain evidence="1">BACA0141</strain>
    </source>
</reference>
<evidence type="ECO:0000313" key="1">
    <source>
        <dbReference type="EMBL" id="MEE3716140.1"/>
    </source>
</evidence>
<name>A0AAW9PXZ5_9CYAN</name>
<dbReference type="Proteomes" id="UP001333818">
    <property type="component" value="Unassembled WGS sequence"/>
</dbReference>
<dbReference type="AlphaFoldDB" id="A0AAW9PXZ5"/>
<proteinExistence type="predicted"/>